<sequence>MQLPSGNIPCDCSFLYHRKHSRCVPIALEVGVNTEPATYPNDMKTEEVISEDLNSRMQSMQVVTLIARNGVQYCSDILTILYGIHNIEGYHGDIVHTS</sequence>
<evidence type="ECO:0000313" key="2">
    <source>
        <dbReference type="Proteomes" id="UP000499080"/>
    </source>
</evidence>
<dbReference type="Proteomes" id="UP000499080">
    <property type="component" value="Unassembled WGS sequence"/>
</dbReference>
<dbReference type="EMBL" id="BGPR01000005">
    <property type="protein sequence ID" value="GBL74599.1"/>
    <property type="molecule type" value="Genomic_DNA"/>
</dbReference>
<dbReference type="AlphaFoldDB" id="A0A4Y2A5A3"/>
<organism evidence="1 2">
    <name type="scientific">Araneus ventricosus</name>
    <name type="common">Orbweaver spider</name>
    <name type="synonym">Epeira ventricosa</name>
    <dbReference type="NCBI Taxonomy" id="182803"/>
    <lineage>
        <taxon>Eukaryota</taxon>
        <taxon>Metazoa</taxon>
        <taxon>Ecdysozoa</taxon>
        <taxon>Arthropoda</taxon>
        <taxon>Chelicerata</taxon>
        <taxon>Arachnida</taxon>
        <taxon>Araneae</taxon>
        <taxon>Araneomorphae</taxon>
        <taxon>Entelegynae</taxon>
        <taxon>Araneoidea</taxon>
        <taxon>Araneidae</taxon>
        <taxon>Araneus</taxon>
    </lineage>
</organism>
<gene>
    <name evidence="1" type="ORF">AVEN_235507_1</name>
</gene>
<name>A0A4Y2A5A3_ARAVE</name>
<accession>A0A4Y2A5A3</accession>
<keyword evidence="2" id="KW-1185">Reference proteome</keyword>
<protein>
    <submittedName>
        <fullName evidence="1">Uncharacterized protein</fullName>
    </submittedName>
</protein>
<reference evidence="1 2" key="1">
    <citation type="journal article" date="2019" name="Sci. Rep.">
        <title>Orb-weaving spider Araneus ventricosus genome elucidates the spidroin gene catalogue.</title>
        <authorList>
            <person name="Kono N."/>
            <person name="Nakamura H."/>
            <person name="Ohtoshi R."/>
            <person name="Moran D.A.P."/>
            <person name="Shinohara A."/>
            <person name="Yoshida Y."/>
            <person name="Fujiwara M."/>
            <person name="Mori M."/>
            <person name="Tomita M."/>
            <person name="Arakawa K."/>
        </authorList>
    </citation>
    <scope>NUCLEOTIDE SEQUENCE [LARGE SCALE GENOMIC DNA]</scope>
</reference>
<comment type="caution">
    <text evidence="1">The sequence shown here is derived from an EMBL/GenBank/DDBJ whole genome shotgun (WGS) entry which is preliminary data.</text>
</comment>
<proteinExistence type="predicted"/>
<evidence type="ECO:0000313" key="1">
    <source>
        <dbReference type="EMBL" id="GBL74599.1"/>
    </source>
</evidence>